<evidence type="ECO:0000256" key="3">
    <source>
        <dbReference type="ARBA" id="ARBA00022692"/>
    </source>
</evidence>
<keyword evidence="7 10" id="KW-0472">Membrane</keyword>
<protein>
    <submittedName>
        <fullName evidence="13">Neurexin 3</fullName>
    </submittedName>
</protein>
<keyword evidence="14" id="KW-1185">Reference proteome</keyword>
<feature type="chain" id="PRO_5034040612" evidence="11">
    <location>
        <begin position="36"/>
        <end position="635"/>
    </location>
</feature>
<evidence type="ECO:0000259" key="12">
    <source>
        <dbReference type="PROSITE" id="PS50025"/>
    </source>
</evidence>
<keyword evidence="4 11" id="KW-0732">Signal</keyword>
<dbReference type="InterPro" id="IPR013320">
    <property type="entry name" value="ConA-like_dom_sf"/>
</dbReference>
<dbReference type="Pfam" id="PF01034">
    <property type="entry name" value="Syndecan"/>
    <property type="match status" value="1"/>
</dbReference>
<dbReference type="RefSeq" id="XP_015720656.1">
    <property type="nucleotide sequence ID" value="XM_015865170.2"/>
</dbReference>
<dbReference type="FunFam" id="2.60.120.200:FF:000003">
    <property type="entry name" value="neurexin-1 isoform X1"/>
    <property type="match status" value="1"/>
</dbReference>
<evidence type="ECO:0000256" key="7">
    <source>
        <dbReference type="ARBA" id="ARBA00023136"/>
    </source>
</evidence>
<feature type="region of interest" description="Disordered" evidence="9">
    <location>
        <begin position="477"/>
        <end position="496"/>
    </location>
</feature>
<dbReference type="GeneID" id="107315129"/>
<dbReference type="PROSITE" id="PS50025">
    <property type="entry name" value="LAM_G_DOMAIN"/>
    <property type="match status" value="1"/>
</dbReference>
<dbReference type="CDD" id="cd00110">
    <property type="entry name" value="LamG"/>
    <property type="match status" value="1"/>
</dbReference>
<dbReference type="SMART" id="SM00294">
    <property type="entry name" value="4.1m"/>
    <property type="match status" value="1"/>
</dbReference>
<dbReference type="PANTHER" id="PTHR15036:SF57">
    <property type="entry name" value="NEUREXIN-3"/>
    <property type="match status" value="1"/>
</dbReference>
<comment type="similarity">
    <text evidence="2">Belongs to the neurexin family.</text>
</comment>
<dbReference type="SUPFAM" id="SSF49899">
    <property type="entry name" value="Concanavalin A-like lectins/glucanases"/>
    <property type="match status" value="1"/>
</dbReference>
<evidence type="ECO:0000256" key="5">
    <source>
        <dbReference type="ARBA" id="ARBA00022889"/>
    </source>
</evidence>
<dbReference type="InterPro" id="IPR003585">
    <property type="entry name" value="Neurexin-like"/>
</dbReference>
<comment type="subcellular location">
    <subcellularLocation>
        <location evidence="1">Membrane</location>
        <topology evidence="1">Single-pass type I membrane protein</topology>
    </subcellularLocation>
</comment>
<feature type="domain" description="Laminin G" evidence="12">
    <location>
        <begin position="84"/>
        <end position="254"/>
    </location>
</feature>
<name>A0A8C2U778_COTJA</name>
<dbReference type="PANTHER" id="PTHR15036">
    <property type="entry name" value="PIKACHURIN-LIKE PROTEIN"/>
    <property type="match status" value="1"/>
</dbReference>
<evidence type="ECO:0000256" key="10">
    <source>
        <dbReference type="SAM" id="Phobius"/>
    </source>
</evidence>
<dbReference type="InterPro" id="IPR050372">
    <property type="entry name" value="Neurexin-related_CASP"/>
</dbReference>
<dbReference type="Pfam" id="PF02210">
    <property type="entry name" value="Laminin_G_2"/>
    <property type="match status" value="1"/>
</dbReference>
<dbReference type="Proteomes" id="UP000694412">
    <property type="component" value="Chromosome 5"/>
</dbReference>
<keyword evidence="6 10" id="KW-1133">Transmembrane helix</keyword>
<keyword evidence="5" id="KW-0130">Cell adhesion</keyword>
<evidence type="ECO:0000256" key="8">
    <source>
        <dbReference type="PROSITE-ProRule" id="PRU00122"/>
    </source>
</evidence>
<evidence type="ECO:0000256" key="6">
    <source>
        <dbReference type="ARBA" id="ARBA00022989"/>
    </source>
</evidence>
<dbReference type="SMART" id="SM00282">
    <property type="entry name" value="LamG"/>
    <property type="match status" value="1"/>
</dbReference>
<gene>
    <name evidence="13" type="primary">NRXN3</name>
</gene>
<feature type="region of interest" description="Disordered" evidence="9">
    <location>
        <begin position="603"/>
        <end position="635"/>
    </location>
</feature>
<dbReference type="Gene3D" id="2.60.120.200">
    <property type="match status" value="1"/>
</dbReference>
<dbReference type="OrthoDB" id="6275838at2759"/>
<dbReference type="AlphaFoldDB" id="A0A8C2U778"/>
<accession>A0A8C2U778</accession>
<organism evidence="13 14">
    <name type="scientific">Coturnix japonica</name>
    <name type="common">Japanese quail</name>
    <name type="synonym">Coturnix coturnix japonica</name>
    <dbReference type="NCBI Taxonomy" id="93934"/>
    <lineage>
        <taxon>Eukaryota</taxon>
        <taxon>Metazoa</taxon>
        <taxon>Chordata</taxon>
        <taxon>Craniata</taxon>
        <taxon>Vertebrata</taxon>
        <taxon>Euteleostomi</taxon>
        <taxon>Archelosauria</taxon>
        <taxon>Archosauria</taxon>
        <taxon>Dinosauria</taxon>
        <taxon>Saurischia</taxon>
        <taxon>Theropoda</taxon>
        <taxon>Coelurosauria</taxon>
        <taxon>Aves</taxon>
        <taxon>Neognathae</taxon>
        <taxon>Galloanserae</taxon>
        <taxon>Galliformes</taxon>
        <taxon>Phasianidae</taxon>
        <taxon>Perdicinae</taxon>
        <taxon>Coturnix</taxon>
    </lineage>
</organism>
<dbReference type="Ensembl" id="ENSCJPT00005033449.1">
    <property type="protein sequence ID" value="ENSCJPP00005024563.1"/>
    <property type="gene ID" value="ENSCJPG00005019344.1"/>
</dbReference>
<sequence length="635" mass="68939">MHLRTNPSICPGRRPAWTLWMCSLFWGCIVSSVWSSSNVASSASSSSSVSQAQYEHHFHGSKYHSVPISIYRSPVSLRGGHAGATYIFGKSGGLILYTWPANDRPSTRTDRLAVGFSTTVKDGILVRIDSAPGLGDFLQLHIEQGKIGVVFNIGTVDISIKEESTPVNDGKYHVVRFTRNGGNATLQVDSWPVNEHYPTGRQLTIFNTQAQIAIGGKDRGRLFQGQLSGLYYNGLKVLNMAAENNPNIKINGSVRLVGEVPSILGTTPTTSVPPEMSTTVMETTTTMATTTTRKNRSPPSIQTTDDIVSSAECSSDDEDFIDCEPSTGGELVIPLLVEDPLDIPPIATRAPFITLPPTFRPLLTIIETTKDSLSMTSEAGLPCLSDQGSDGCDDDGLVISGYGSGETFDSNLPPTDDEDFYTTFSLVTDKSLSTSIFEGGYKAHAPKWESKDFRPNKVSETGRTTTTSLSPELIRSTASSSTGMVPKLPAGKMNNRELKPQPDIVLLPLPTAYELDSTKLKSPLITSPMFRNVPTANPTEPGIRRVPGASEVVRESSSTTGMVVGIVAAAALCILILLYAMYKYRNRDEGSYQVDETRNYISNSAQSNGTLMKEKQQSSKSGHKKQKNKDKEYYV</sequence>
<evidence type="ECO:0000256" key="2">
    <source>
        <dbReference type="ARBA" id="ARBA00010241"/>
    </source>
</evidence>
<reference evidence="13" key="3">
    <citation type="submission" date="2025-09" db="UniProtKB">
        <authorList>
            <consortium name="Ensembl"/>
        </authorList>
    </citation>
    <scope>IDENTIFICATION</scope>
</reference>
<dbReference type="GeneTree" id="ENSGT00940000154618"/>
<dbReference type="InterPro" id="IPR001791">
    <property type="entry name" value="Laminin_G"/>
</dbReference>
<comment type="caution">
    <text evidence="8">Lacks conserved residue(s) required for the propagation of feature annotation.</text>
</comment>
<evidence type="ECO:0000256" key="9">
    <source>
        <dbReference type="SAM" id="MobiDB-lite"/>
    </source>
</evidence>
<evidence type="ECO:0000313" key="13">
    <source>
        <dbReference type="Ensembl" id="ENSCJPP00005024563.1"/>
    </source>
</evidence>
<reference evidence="13" key="1">
    <citation type="submission" date="2015-11" db="EMBL/GenBank/DDBJ databases">
        <authorList>
            <consortium name="International Coturnix japonica Genome Analysis Consortium"/>
            <person name="Warren W."/>
            <person name="Burt D.W."/>
            <person name="Antin P.B."/>
            <person name="Lanford R."/>
            <person name="Gros J."/>
            <person name="Wilson R.K."/>
        </authorList>
    </citation>
    <scope>NUCLEOTIDE SEQUENCE [LARGE SCALE GENOMIC DNA]</scope>
</reference>
<dbReference type="InterPro" id="IPR027789">
    <property type="entry name" value="Syndecan/Neurexin_dom"/>
</dbReference>
<evidence type="ECO:0000256" key="4">
    <source>
        <dbReference type="ARBA" id="ARBA00022729"/>
    </source>
</evidence>
<feature type="transmembrane region" description="Helical" evidence="10">
    <location>
        <begin position="562"/>
        <end position="582"/>
    </location>
</feature>
<evidence type="ECO:0000313" key="14">
    <source>
        <dbReference type="Proteomes" id="UP000694412"/>
    </source>
</evidence>
<dbReference type="CTD" id="9369"/>
<dbReference type="GO" id="GO:0016020">
    <property type="term" value="C:membrane"/>
    <property type="evidence" value="ECO:0007669"/>
    <property type="project" value="UniProtKB-SubCell"/>
</dbReference>
<dbReference type="GO" id="GO:0001525">
    <property type="term" value="P:angiogenesis"/>
    <property type="evidence" value="ECO:0007669"/>
    <property type="project" value="UniProtKB-KW"/>
</dbReference>
<keyword evidence="3 10" id="KW-0812">Transmembrane</keyword>
<feature type="signal peptide" evidence="11">
    <location>
        <begin position="1"/>
        <end position="35"/>
    </location>
</feature>
<dbReference type="GO" id="GO:0007155">
    <property type="term" value="P:cell adhesion"/>
    <property type="evidence" value="ECO:0007669"/>
    <property type="project" value="UniProtKB-KW"/>
</dbReference>
<reference evidence="13" key="2">
    <citation type="submission" date="2025-08" db="UniProtKB">
        <authorList>
            <consortium name="Ensembl"/>
        </authorList>
    </citation>
    <scope>IDENTIFICATION</scope>
</reference>
<proteinExistence type="inferred from homology"/>
<evidence type="ECO:0000256" key="11">
    <source>
        <dbReference type="SAM" id="SignalP"/>
    </source>
</evidence>
<evidence type="ECO:0000256" key="1">
    <source>
        <dbReference type="ARBA" id="ARBA00004479"/>
    </source>
</evidence>